<protein>
    <recommendedName>
        <fullName evidence="4">VWA domain-containing protein</fullName>
    </recommendedName>
</protein>
<evidence type="ECO:0000313" key="3">
    <source>
        <dbReference type="Proteomes" id="UP000297891"/>
    </source>
</evidence>
<keyword evidence="3" id="KW-1185">Reference proteome</keyword>
<proteinExistence type="predicted"/>
<dbReference type="OrthoDB" id="9764216at2"/>
<evidence type="ECO:0000256" key="1">
    <source>
        <dbReference type="SAM" id="MobiDB-lite"/>
    </source>
</evidence>
<evidence type="ECO:0008006" key="4">
    <source>
        <dbReference type="Google" id="ProtNLM"/>
    </source>
</evidence>
<evidence type="ECO:0000313" key="2">
    <source>
        <dbReference type="EMBL" id="TGK91737.1"/>
    </source>
</evidence>
<name>A0A2M9Y192_9LEPT</name>
<dbReference type="Proteomes" id="UP000297891">
    <property type="component" value="Unassembled WGS sequence"/>
</dbReference>
<dbReference type="PANTHER" id="PTHR39338">
    <property type="entry name" value="BLL5662 PROTEIN-RELATED"/>
    <property type="match status" value="1"/>
</dbReference>
<sequence length="400" mass="46462">MFLDFFYNLRSESVPCSTGELIAFLASLRKLTDPSGYMNLDQLYRVGRLNFAKDLKFYDNYDLAFSKTFGSWKEERIQFRDTLFQWLEENIPKHLTDSEKSNAPHLSMEEVIEELKKRLEEQKERHDGGNKWVGTSGTSPFGNSGFNPNGISIGGNTEGEGSRSGVSLWNERKYKAYREDQILDTRSIQLALKELRFLKKEGRRELHVDKTIVRTCENGGEIELVEERERKNSLRLVLIMDIGGSMTPHSDRVSKLFSASRGLYHFKEVHNYFFHNIFHEYLYADHEFQSRISLKQFEEKFRKNTKLIFVGDAYMAPYELMGTPYNPYAYNRSNPNEKQKKAQSGLESLKELVGYFPESVWLNPEPKRFWGAPTIEAIEDVISMFPLTIEGLRKAVKSLT</sequence>
<organism evidence="2 3">
    <name type="scientific">Leptospira brenneri</name>
    <dbReference type="NCBI Taxonomy" id="2023182"/>
    <lineage>
        <taxon>Bacteria</taxon>
        <taxon>Pseudomonadati</taxon>
        <taxon>Spirochaetota</taxon>
        <taxon>Spirochaetia</taxon>
        <taxon>Leptospirales</taxon>
        <taxon>Leptospiraceae</taxon>
        <taxon>Leptospira</taxon>
    </lineage>
</organism>
<feature type="region of interest" description="Disordered" evidence="1">
    <location>
        <begin position="123"/>
        <end position="145"/>
    </location>
</feature>
<reference evidence="2" key="1">
    <citation type="journal article" date="2019" name="PLoS Negl. Trop. Dis.">
        <title>Revisiting the worldwide diversity of Leptospira species in the environment.</title>
        <authorList>
            <person name="Vincent A.T."/>
            <person name="Schiettekatte O."/>
            <person name="Bourhy P."/>
            <person name="Veyrier F.J."/>
            <person name="Picardeau M."/>
        </authorList>
    </citation>
    <scope>NUCLEOTIDE SEQUENCE [LARGE SCALE GENOMIC DNA]</scope>
    <source>
        <strain evidence="2">201800277</strain>
    </source>
</reference>
<dbReference type="AlphaFoldDB" id="A0A2M9Y192"/>
<comment type="caution">
    <text evidence="2">The sequence shown here is derived from an EMBL/GenBank/DDBJ whole genome shotgun (WGS) entry which is preliminary data.</text>
</comment>
<feature type="compositionally biased region" description="Polar residues" evidence="1">
    <location>
        <begin position="133"/>
        <end position="145"/>
    </location>
</feature>
<dbReference type="EMBL" id="RQFP01000014">
    <property type="protein sequence ID" value="TGK91737.1"/>
    <property type="molecule type" value="Genomic_DNA"/>
</dbReference>
<accession>A0A2M9Y192</accession>
<dbReference type="PANTHER" id="PTHR39338:SF7">
    <property type="entry name" value="BLL6692 PROTEIN"/>
    <property type="match status" value="1"/>
</dbReference>
<gene>
    <name evidence="2" type="ORF">EHQ30_16215</name>
</gene>